<name>A0A150NG33_STRMT</name>
<organism evidence="1 2">
    <name type="scientific">Streptococcus mitis</name>
    <dbReference type="NCBI Taxonomy" id="28037"/>
    <lineage>
        <taxon>Bacteria</taxon>
        <taxon>Bacillati</taxon>
        <taxon>Bacillota</taxon>
        <taxon>Bacilli</taxon>
        <taxon>Lactobacillales</taxon>
        <taxon>Streptococcaceae</taxon>
        <taxon>Streptococcus</taxon>
        <taxon>Streptococcus mitis group</taxon>
    </lineage>
</organism>
<dbReference type="Proteomes" id="UP000075442">
    <property type="component" value="Unassembled WGS sequence"/>
</dbReference>
<dbReference type="EMBL" id="LROU01000146">
    <property type="protein sequence ID" value="KYF32427.1"/>
    <property type="molecule type" value="Genomic_DNA"/>
</dbReference>
<gene>
    <name evidence="1" type="ORF">SMIM3I_00436</name>
</gene>
<evidence type="ECO:0000313" key="1">
    <source>
        <dbReference type="EMBL" id="KYF32427.1"/>
    </source>
</evidence>
<dbReference type="AlphaFoldDB" id="A0A150NG33"/>
<protein>
    <submittedName>
        <fullName evidence="1">Uncharacterized protein</fullName>
    </submittedName>
</protein>
<accession>A0A150NG33</accession>
<proteinExistence type="predicted"/>
<dbReference type="PATRIC" id="fig|28037.235.peg.2278"/>
<comment type="caution">
    <text evidence="1">The sequence shown here is derived from an EMBL/GenBank/DDBJ whole genome shotgun (WGS) entry which is preliminary data.</text>
</comment>
<reference evidence="1 2" key="1">
    <citation type="submission" date="2016-01" db="EMBL/GenBank/DDBJ databases">
        <title>Highly variable Streptococcus oralis 1 are common among viridans streptococci isolated from primates.</title>
        <authorList>
            <person name="Denapaite D."/>
            <person name="Rieger M."/>
            <person name="Koendgen S."/>
            <person name="Brueckner R."/>
            <person name="Ochigava I."/>
            <person name="Kappeler P."/>
            <person name="Maetz-Rensing K."/>
            <person name="Leendertz F."/>
        </authorList>
    </citation>
    <scope>NUCLEOTIDE SEQUENCE [LARGE SCALE GENOMIC DNA]</scope>
    <source>
        <strain evidence="1 2">M3-1</strain>
    </source>
</reference>
<sequence length="56" mass="6210">MIFISNWNEVQFEIICFFRRGESDGTDLSVPSQGIFETLGSKISNETIGLLASLPT</sequence>
<evidence type="ECO:0000313" key="2">
    <source>
        <dbReference type="Proteomes" id="UP000075442"/>
    </source>
</evidence>